<organism evidence="1 2">
    <name type="scientific">Roridomyces roridus</name>
    <dbReference type="NCBI Taxonomy" id="1738132"/>
    <lineage>
        <taxon>Eukaryota</taxon>
        <taxon>Fungi</taxon>
        <taxon>Dikarya</taxon>
        <taxon>Basidiomycota</taxon>
        <taxon>Agaricomycotina</taxon>
        <taxon>Agaricomycetes</taxon>
        <taxon>Agaricomycetidae</taxon>
        <taxon>Agaricales</taxon>
        <taxon>Marasmiineae</taxon>
        <taxon>Mycenaceae</taxon>
        <taxon>Roridomyces</taxon>
    </lineage>
</organism>
<evidence type="ECO:0000313" key="1">
    <source>
        <dbReference type="EMBL" id="KAJ7644652.1"/>
    </source>
</evidence>
<protein>
    <recommendedName>
        <fullName evidence="3">F-box domain-containing protein</fullName>
    </recommendedName>
</protein>
<name>A0AAD7CBY3_9AGAR</name>
<sequence>MSSHKRVPNELWLEIFHLLRRDSLKAVFSSARKFTAISRVLLFSQFVFEPDRYEMHLDGVRQMTFSLPVHNTVRLALDRLELWSSDAIAPFVRECTIAPRQRLGRAQIDLPDIVMTSFMDALAKFTGLKKFFARRVNFTQAAVAQLCRIPLLTEVVISYCGFVPDDIIDTVNLELRTTKLIHHDKVEAQDERNLWLTIVHRGHLLVRELEAGLNVNAMPVVDTLAHGATFPNVHKLHLLIDFSTMSHVAKIQIGR</sequence>
<dbReference type="Proteomes" id="UP001221142">
    <property type="component" value="Unassembled WGS sequence"/>
</dbReference>
<keyword evidence="2" id="KW-1185">Reference proteome</keyword>
<reference evidence="1" key="1">
    <citation type="submission" date="2023-03" db="EMBL/GenBank/DDBJ databases">
        <title>Massive genome expansion in bonnet fungi (Mycena s.s.) driven by repeated elements and novel gene families across ecological guilds.</title>
        <authorList>
            <consortium name="Lawrence Berkeley National Laboratory"/>
            <person name="Harder C.B."/>
            <person name="Miyauchi S."/>
            <person name="Viragh M."/>
            <person name="Kuo A."/>
            <person name="Thoen E."/>
            <person name="Andreopoulos B."/>
            <person name="Lu D."/>
            <person name="Skrede I."/>
            <person name="Drula E."/>
            <person name="Henrissat B."/>
            <person name="Morin E."/>
            <person name="Kohler A."/>
            <person name="Barry K."/>
            <person name="LaButti K."/>
            <person name="Morin E."/>
            <person name="Salamov A."/>
            <person name="Lipzen A."/>
            <person name="Mereny Z."/>
            <person name="Hegedus B."/>
            <person name="Baldrian P."/>
            <person name="Stursova M."/>
            <person name="Weitz H."/>
            <person name="Taylor A."/>
            <person name="Grigoriev I.V."/>
            <person name="Nagy L.G."/>
            <person name="Martin F."/>
            <person name="Kauserud H."/>
        </authorList>
    </citation>
    <scope>NUCLEOTIDE SEQUENCE</scope>
    <source>
        <strain evidence="1">9284</strain>
    </source>
</reference>
<accession>A0AAD7CBY3</accession>
<proteinExistence type="predicted"/>
<dbReference type="EMBL" id="JARKIF010000003">
    <property type="protein sequence ID" value="KAJ7644652.1"/>
    <property type="molecule type" value="Genomic_DNA"/>
</dbReference>
<evidence type="ECO:0008006" key="3">
    <source>
        <dbReference type="Google" id="ProtNLM"/>
    </source>
</evidence>
<gene>
    <name evidence="1" type="ORF">FB45DRAFT_999624</name>
</gene>
<comment type="caution">
    <text evidence="1">The sequence shown here is derived from an EMBL/GenBank/DDBJ whole genome shotgun (WGS) entry which is preliminary data.</text>
</comment>
<dbReference type="AlphaFoldDB" id="A0AAD7CBY3"/>
<evidence type="ECO:0000313" key="2">
    <source>
        <dbReference type="Proteomes" id="UP001221142"/>
    </source>
</evidence>